<dbReference type="STRING" id="4072.A0A2G3A5U9"/>
<evidence type="ECO:0000313" key="3">
    <source>
        <dbReference type="Proteomes" id="UP000222542"/>
    </source>
</evidence>
<organism evidence="2 3">
    <name type="scientific">Capsicum annuum</name>
    <name type="common">Capsicum pepper</name>
    <dbReference type="NCBI Taxonomy" id="4072"/>
    <lineage>
        <taxon>Eukaryota</taxon>
        <taxon>Viridiplantae</taxon>
        <taxon>Streptophyta</taxon>
        <taxon>Embryophyta</taxon>
        <taxon>Tracheophyta</taxon>
        <taxon>Spermatophyta</taxon>
        <taxon>Magnoliopsida</taxon>
        <taxon>eudicotyledons</taxon>
        <taxon>Gunneridae</taxon>
        <taxon>Pentapetalae</taxon>
        <taxon>asterids</taxon>
        <taxon>lamiids</taxon>
        <taxon>Solanales</taxon>
        <taxon>Solanaceae</taxon>
        <taxon>Solanoideae</taxon>
        <taxon>Capsiceae</taxon>
        <taxon>Capsicum</taxon>
    </lineage>
</organism>
<feature type="coiled-coil region" evidence="1">
    <location>
        <begin position="221"/>
        <end position="255"/>
    </location>
</feature>
<gene>
    <name evidence="2" type="ORF">T459_04728</name>
</gene>
<comment type="caution">
    <text evidence="2">The sequence shown here is derived from an EMBL/GenBank/DDBJ whole genome shotgun (WGS) entry which is preliminary data.</text>
</comment>
<protein>
    <recommendedName>
        <fullName evidence="4">Aminotransferase-like plant mobile domain-containing protein</fullName>
    </recommendedName>
</protein>
<keyword evidence="3" id="KW-1185">Reference proteome</keyword>
<name>A0A2G3A5U9_CAPAN</name>
<keyword evidence="1" id="KW-0175">Coiled coil</keyword>
<reference evidence="2 3" key="1">
    <citation type="journal article" date="2014" name="Nat. Genet.">
        <title>Genome sequence of the hot pepper provides insights into the evolution of pungency in Capsicum species.</title>
        <authorList>
            <person name="Kim S."/>
            <person name="Park M."/>
            <person name="Yeom S.I."/>
            <person name="Kim Y.M."/>
            <person name="Lee J.M."/>
            <person name="Lee H.A."/>
            <person name="Seo E."/>
            <person name="Choi J."/>
            <person name="Cheong K."/>
            <person name="Kim K.T."/>
            <person name="Jung K."/>
            <person name="Lee G.W."/>
            <person name="Oh S.K."/>
            <person name="Bae C."/>
            <person name="Kim S.B."/>
            <person name="Lee H.Y."/>
            <person name="Kim S.Y."/>
            <person name="Kim M.S."/>
            <person name="Kang B.C."/>
            <person name="Jo Y.D."/>
            <person name="Yang H.B."/>
            <person name="Jeong H.J."/>
            <person name="Kang W.H."/>
            <person name="Kwon J.K."/>
            <person name="Shin C."/>
            <person name="Lim J.Y."/>
            <person name="Park J.H."/>
            <person name="Huh J.H."/>
            <person name="Kim J.S."/>
            <person name="Kim B.D."/>
            <person name="Cohen O."/>
            <person name="Paran I."/>
            <person name="Suh M.C."/>
            <person name="Lee S.B."/>
            <person name="Kim Y.K."/>
            <person name="Shin Y."/>
            <person name="Noh S.J."/>
            <person name="Park J."/>
            <person name="Seo Y.S."/>
            <person name="Kwon S.Y."/>
            <person name="Kim H.A."/>
            <person name="Park J.M."/>
            <person name="Kim H.J."/>
            <person name="Choi S.B."/>
            <person name="Bosland P.W."/>
            <person name="Reeves G."/>
            <person name="Jo S.H."/>
            <person name="Lee B.W."/>
            <person name="Cho H.T."/>
            <person name="Choi H.S."/>
            <person name="Lee M.S."/>
            <person name="Yu Y."/>
            <person name="Do Choi Y."/>
            <person name="Park B.S."/>
            <person name="van Deynze A."/>
            <person name="Ashrafi H."/>
            <person name="Hill T."/>
            <person name="Kim W.T."/>
            <person name="Pai H.S."/>
            <person name="Ahn H.K."/>
            <person name="Yeam I."/>
            <person name="Giovannoni J.J."/>
            <person name="Rose J.K."/>
            <person name="Sorensen I."/>
            <person name="Lee S.J."/>
            <person name="Kim R.W."/>
            <person name="Choi I.Y."/>
            <person name="Choi B.S."/>
            <person name="Lim J.S."/>
            <person name="Lee Y.H."/>
            <person name="Choi D."/>
        </authorList>
    </citation>
    <scope>NUCLEOTIDE SEQUENCE [LARGE SCALE GENOMIC DNA]</scope>
    <source>
        <strain evidence="3">cv. CM334</strain>
    </source>
</reference>
<sequence>MRLLFHILNPINENPGSALVHWCSRTNTLLTLAGELFISLWDLHKIDGLPIGGLPYEKVVPEFKGLTGVDEKNERFISRTFEFLFLAFQCLHEGESHNLRVTLNKWIKFWCKRVLRYEAAPGGPIIDTPQEHGEEVPIVAKPPVLTAKPNDVQILEDPHQSKLQDSSESVAGPNLKELLLSSKEVISNPCGKVKANIESNFSRQPTRDEKSEEGFATCKSLEKARKKVKKLKAHRDTAKQETAKIESKVLAAEKEFSKCSDVSLAMAKTLKVVEKKK</sequence>
<proteinExistence type="predicted"/>
<accession>A0A2G3A5U9</accession>
<dbReference type="Proteomes" id="UP000222542">
    <property type="component" value="Unassembled WGS sequence"/>
</dbReference>
<dbReference type="AlphaFoldDB" id="A0A2G3A5U9"/>
<evidence type="ECO:0000256" key="1">
    <source>
        <dbReference type="SAM" id="Coils"/>
    </source>
</evidence>
<reference evidence="2 3" key="2">
    <citation type="journal article" date="2017" name="Genome Biol.">
        <title>New reference genome sequences of hot pepper reveal the massive evolution of plant disease-resistance genes by retroduplication.</title>
        <authorList>
            <person name="Kim S."/>
            <person name="Park J."/>
            <person name="Yeom S.I."/>
            <person name="Kim Y.M."/>
            <person name="Seo E."/>
            <person name="Kim K.T."/>
            <person name="Kim M.S."/>
            <person name="Lee J.M."/>
            <person name="Cheong K."/>
            <person name="Shin H.S."/>
            <person name="Kim S.B."/>
            <person name="Han K."/>
            <person name="Lee J."/>
            <person name="Park M."/>
            <person name="Lee H.A."/>
            <person name="Lee H.Y."/>
            <person name="Lee Y."/>
            <person name="Oh S."/>
            <person name="Lee J.H."/>
            <person name="Choi E."/>
            <person name="Choi E."/>
            <person name="Lee S.E."/>
            <person name="Jeon J."/>
            <person name="Kim H."/>
            <person name="Choi G."/>
            <person name="Song H."/>
            <person name="Lee J."/>
            <person name="Lee S.C."/>
            <person name="Kwon J.K."/>
            <person name="Lee H.Y."/>
            <person name="Koo N."/>
            <person name="Hong Y."/>
            <person name="Kim R.W."/>
            <person name="Kang W.H."/>
            <person name="Huh J.H."/>
            <person name="Kang B.C."/>
            <person name="Yang T.J."/>
            <person name="Lee Y.H."/>
            <person name="Bennetzen J.L."/>
            <person name="Choi D."/>
        </authorList>
    </citation>
    <scope>NUCLEOTIDE SEQUENCE [LARGE SCALE GENOMIC DNA]</scope>
    <source>
        <strain evidence="3">cv. CM334</strain>
    </source>
</reference>
<evidence type="ECO:0000313" key="2">
    <source>
        <dbReference type="EMBL" id="PHT89615.1"/>
    </source>
</evidence>
<dbReference type="EMBL" id="AYRZ02000002">
    <property type="protein sequence ID" value="PHT89615.1"/>
    <property type="molecule type" value="Genomic_DNA"/>
</dbReference>
<evidence type="ECO:0008006" key="4">
    <source>
        <dbReference type="Google" id="ProtNLM"/>
    </source>
</evidence>
<dbReference type="Gramene" id="PHT89615">
    <property type="protein sequence ID" value="PHT89615"/>
    <property type="gene ID" value="T459_04728"/>
</dbReference>